<gene>
    <name evidence="1" type="ORF">V4C56_17700</name>
</gene>
<protein>
    <submittedName>
        <fullName evidence="1">Uncharacterized protein</fullName>
    </submittedName>
</protein>
<evidence type="ECO:0000313" key="2">
    <source>
        <dbReference type="Proteomes" id="UP001481677"/>
    </source>
</evidence>
<comment type="caution">
    <text evidence="1">The sequence shown here is derived from an EMBL/GenBank/DDBJ whole genome shotgun (WGS) entry which is preliminary data.</text>
</comment>
<organism evidence="1 2">
    <name type="scientific">Paraburkholderia azotifigens</name>
    <dbReference type="NCBI Taxonomy" id="2057004"/>
    <lineage>
        <taxon>Bacteria</taxon>
        <taxon>Pseudomonadati</taxon>
        <taxon>Pseudomonadota</taxon>
        <taxon>Betaproteobacteria</taxon>
        <taxon>Burkholderiales</taxon>
        <taxon>Burkholderiaceae</taxon>
        <taxon>Paraburkholderia</taxon>
    </lineage>
</organism>
<name>A0ABU9R327_9BURK</name>
<sequence>MSRLKFDWLYASKTGAADAVVRVPIPFAYRRNGALHVSLAVRVSTLVSTKEALEGHHVLHYQQRDMWCGLLKFVNFASAFNVFFDSASTAIERHDGLAGAGRGLAEYRQCLMRSHDSSRIWGADEKWRNGGYLGCYVADFDDPHVDVRNRIPRSAFSTLPDSECASSIERRASKIDGHPLASL</sequence>
<dbReference type="EMBL" id="JAZHGA010000011">
    <property type="protein sequence ID" value="MEM5341446.1"/>
    <property type="molecule type" value="Genomic_DNA"/>
</dbReference>
<keyword evidence="2" id="KW-1185">Reference proteome</keyword>
<accession>A0ABU9R327</accession>
<reference evidence="1 2" key="1">
    <citation type="submission" date="2024-01" db="EMBL/GenBank/DDBJ databases">
        <title>The diversity of rhizobia nodulating Mimosa spp. in eleven states of Brazil covering several biomes is determined by host plant, location, and edaphic factors.</title>
        <authorList>
            <person name="Rouws L."/>
            <person name="Barauna A."/>
            <person name="Beukes C."/>
            <person name="De Faria S.M."/>
            <person name="Gross E."/>
            <person name="Dos Reis Junior F.B."/>
            <person name="Simon M."/>
            <person name="Maluk M."/>
            <person name="Odee D.W."/>
            <person name="Kenicer G."/>
            <person name="Young J.P.W."/>
            <person name="Reis V.M."/>
            <person name="Zilli J."/>
            <person name="James E.K."/>
        </authorList>
    </citation>
    <scope>NUCLEOTIDE SEQUENCE [LARGE SCALE GENOMIC DNA]</scope>
    <source>
        <strain evidence="1 2">JPY530</strain>
    </source>
</reference>
<dbReference type="Proteomes" id="UP001481677">
    <property type="component" value="Unassembled WGS sequence"/>
</dbReference>
<proteinExistence type="predicted"/>
<evidence type="ECO:0000313" key="1">
    <source>
        <dbReference type="EMBL" id="MEM5341446.1"/>
    </source>
</evidence>
<dbReference type="RefSeq" id="WP_342959014.1">
    <property type="nucleotide sequence ID" value="NZ_JAZHFZ010000010.1"/>
</dbReference>